<name>A0ABT9PH38_9ACTO</name>
<reference evidence="3 4" key="1">
    <citation type="submission" date="2023-07" db="EMBL/GenBank/DDBJ databases">
        <title>Sequencing the genomes of 1000 actinobacteria strains.</title>
        <authorList>
            <person name="Klenk H.-P."/>
        </authorList>
    </citation>
    <scope>NUCLEOTIDE SEQUENCE [LARGE SCALE GENOMIC DNA]</scope>
    <source>
        <strain evidence="3 4">DSM 19515</strain>
    </source>
</reference>
<keyword evidence="4" id="KW-1185">Reference proteome</keyword>
<dbReference type="PROSITE" id="PS51257">
    <property type="entry name" value="PROKAR_LIPOPROTEIN"/>
    <property type="match status" value="1"/>
</dbReference>
<dbReference type="RefSeq" id="WP_307634563.1">
    <property type="nucleotide sequence ID" value="NZ_JAUSQL010000001.1"/>
</dbReference>
<feature type="region of interest" description="Disordered" evidence="1">
    <location>
        <begin position="27"/>
        <end position="47"/>
    </location>
</feature>
<sequence>MKKSLVSTLSAAAFALTALAACGNDNSNSATTATPSPSASASVSALADDHSASAAPSTDAVAPSVPDGYKLVTAPKNGISFAIPDGWFELDSSAVANSEEFRDAIEQYTAGLNMTTEDFLKQMAQFDLMASALTPDGTVTENLNVNAQVLPVTSLPTEDDLKQLVESAQGTADVYSTTTTPLGEGAIESYTLTLGEVTVHGAFILVPVPNGGYALVTVTAADADRVSTLAEAITSSVQAAK</sequence>
<evidence type="ECO:0000256" key="2">
    <source>
        <dbReference type="SAM" id="SignalP"/>
    </source>
</evidence>
<evidence type="ECO:0000313" key="4">
    <source>
        <dbReference type="Proteomes" id="UP001230145"/>
    </source>
</evidence>
<gene>
    <name evidence="3" type="ORF">J2S45_000708</name>
</gene>
<dbReference type="Proteomes" id="UP001230145">
    <property type="component" value="Unassembled WGS sequence"/>
</dbReference>
<proteinExistence type="predicted"/>
<evidence type="ECO:0000313" key="3">
    <source>
        <dbReference type="EMBL" id="MDP9832029.1"/>
    </source>
</evidence>
<keyword evidence="2" id="KW-0732">Signal</keyword>
<feature type="chain" id="PRO_5047218027" evidence="2">
    <location>
        <begin position="21"/>
        <end position="241"/>
    </location>
</feature>
<accession>A0ABT9PH38</accession>
<organism evidence="3 4">
    <name type="scientific">Trueperella abortisuis</name>
    <dbReference type="NCBI Taxonomy" id="445930"/>
    <lineage>
        <taxon>Bacteria</taxon>
        <taxon>Bacillati</taxon>
        <taxon>Actinomycetota</taxon>
        <taxon>Actinomycetes</taxon>
        <taxon>Actinomycetales</taxon>
        <taxon>Actinomycetaceae</taxon>
        <taxon>Trueperella</taxon>
    </lineage>
</organism>
<protein>
    <submittedName>
        <fullName evidence="3">Uncharacterized protein</fullName>
    </submittedName>
</protein>
<evidence type="ECO:0000256" key="1">
    <source>
        <dbReference type="SAM" id="MobiDB-lite"/>
    </source>
</evidence>
<dbReference type="EMBL" id="JAUSQL010000001">
    <property type="protein sequence ID" value="MDP9832029.1"/>
    <property type="molecule type" value="Genomic_DNA"/>
</dbReference>
<comment type="caution">
    <text evidence="3">The sequence shown here is derived from an EMBL/GenBank/DDBJ whole genome shotgun (WGS) entry which is preliminary data.</text>
</comment>
<feature type="signal peptide" evidence="2">
    <location>
        <begin position="1"/>
        <end position="20"/>
    </location>
</feature>